<accession>A0A841BIQ7</accession>
<evidence type="ECO:0000313" key="1">
    <source>
        <dbReference type="EMBL" id="MBB5867495.1"/>
    </source>
</evidence>
<dbReference type="AlphaFoldDB" id="A0A841BIQ7"/>
<dbReference type="Proteomes" id="UP000587527">
    <property type="component" value="Unassembled WGS sequence"/>
</dbReference>
<reference evidence="1 2" key="1">
    <citation type="submission" date="2020-08" db="EMBL/GenBank/DDBJ databases">
        <title>Sequencing the genomes of 1000 actinobacteria strains.</title>
        <authorList>
            <person name="Klenk H.-P."/>
        </authorList>
    </citation>
    <scope>NUCLEOTIDE SEQUENCE [LARGE SCALE GENOMIC DNA]</scope>
    <source>
        <strain evidence="1 2">DSM 45362</strain>
    </source>
</reference>
<protein>
    <submittedName>
        <fullName evidence="1">Uncharacterized protein</fullName>
    </submittedName>
</protein>
<comment type="caution">
    <text evidence="1">The sequence shown here is derived from an EMBL/GenBank/DDBJ whole genome shotgun (WGS) entry which is preliminary data.</text>
</comment>
<gene>
    <name evidence="1" type="ORF">F4553_000874</name>
</gene>
<keyword evidence="2" id="KW-1185">Reference proteome</keyword>
<sequence length="164" mass="17889">MKEQRMFLSLPNWAMAPVRTGWAVKPIQFGLLPSGTLATSEVAGTAPTEEEGKIFFFEARIAEESAGSDNGDTGSPGWRLIAKGPAAITGGYFEFYGSYGLDLGRSLRLDGPKREFRVLARELRASEQDRHSRHTLELASKKPGNYIGDTFVAGTGTTTFRLIS</sequence>
<dbReference type="EMBL" id="JACHMN010000001">
    <property type="protein sequence ID" value="MBB5867495.1"/>
    <property type="molecule type" value="Genomic_DNA"/>
</dbReference>
<name>A0A841BIQ7_9ACTN</name>
<proteinExistence type="predicted"/>
<organism evidence="1 2">
    <name type="scientific">Allocatelliglobosispora scoriae</name>
    <dbReference type="NCBI Taxonomy" id="643052"/>
    <lineage>
        <taxon>Bacteria</taxon>
        <taxon>Bacillati</taxon>
        <taxon>Actinomycetota</taxon>
        <taxon>Actinomycetes</taxon>
        <taxon>Micromonosporales</taxon>
        <taxon>Micromonosporaceae</taxon>
        <taxon>Allocatelliglobosispora</taxon>
    </lineage>
</organism>
<dbReference type="RefSeq" id="WP_184832287.1">
    <property type="nucleotide sequence ID" value="NZ_JACHMN010000001.1"/>
</dbReference>
<evidence type="ECO:0000313" key="2">
    <source>
        <dbReference type="Proteomes" id="UP000587527"/>
    </source>
</evidence>